<organism evidence="1 2">
    <name type="scientific">Anncaliia algerae PRA339</name>
    <dbReference type="NCBI Taxonomy" id="1288291"/>
    <lineage>
        <taxon>Eukaryota</taxon>
        <taxon>Fungi</taxon>
        <taxon>Fungi incertae sedis</taxon>
        <taxon>Microsporidia</taxon>
        <taxon>Tubulinosematoidea</taxon>
        <taxon>Tubulinosematidae</taxon>
        <taxon>Anncaliia</taxon>
    </lineage>
</organism>
<protein>
    <submittedName>
        <fullName evidence="1">Uncharacterized protein</fullName>
    </submittedName>
</protein>
<dbReference type="Proteomes" id="UP000030655">
    <property type="component" value="Unassembled WGS sequence"/>
</dbReference>
<keyword evidence="2" id="KW-1185">Reference proteome</keyword>
<dbReference type="VEuPathDB" id="MicrosporidiaDB:H312_02981"/>
<dbReference type="EMBL" id="KK365246">
    <property type="protein sequence ID" value="KCZ79625.1"/>
    <property type="molecule type" value="Genomic_DNA"/>
</dbReference>
<evidence type="ECO:0000313" key="1">
    <source>
        <dbReference type="EMBL" id="KCZ79625.1"/>
    </source>
</evidence>
<accession>A0A059EXJ2</accession>
<name>A0A059EXJ2_9MICR</name>
<reference evidence="2" key="1">
    <citation type="submission" date="2013-02" db="EMBL/GenBank/DDBJ databases">
        <authorList>
            <consortium name="The Broad Institute Genome Sequencing Platform"/>
            <person name="Cuomo C."/>
            <person name="Becnel J."/>
            <person name="Sanscrainte N."/>
            <person name="Walker B."/>
            <person name="Young S.K."/>
            <person name="Zeng Q."/>
            <person name="Gargeya S."/>
            <person name="Fitzgerald M."/>
            <person name="Haas B."/>
            <person name="Abouelleil A."/>
            <person name="Alvarado L."/>
            <person name="Arachchi H.M."/>
            <person name="Berlin A.M."/>
            <person name="Chapman S.B."/>
            <person name="Dewar J."/>
            <person name="Goldberg J."/>
            <person name="Griggs A."/>
            <person name="Gujja S."/>
            <person name="Hansen M."/>
            <person name="Howarth C."/>
            <person name="Imamovic A."/>
            <person name="Larimer J."/>
            <person name="McCowan C."/>
            <person name="Murphy C."/>
            <person name="Neiman D."/>
            <person name="Pearson M."/>
            <person name="Priest M."/>
            <person name="Roberts A."/>
            <person name="Saif S."/>
            <person name="Shea T."/>
            <person name="Sisk P."/>
            <person name="Sykes S."/>
            <person name="Wortman J."/>
            <person name="Nusbaum C."/>
            <person name="Birren B."/>
        </authorList>
    </citation>
    <scope>NUCLEOTIDE SEQUENCE [LARGE SCALE GENOMIC DNA]</scope>
    <source>
        <strain evidence="2">PRA339</strain>
    </source>
</reference>
<reference evidence="1 2" key="2">
    <citation type="submission" date="2014-03" db="EMBL/GenBank/DDBJ databases">
        <title>The Genome Sequence of Anncaliia algerae insect isolate PRA339.</title>
        <authorList>
            <consortium name="The Broad Institute Genome Sequencing Platform"/>
            <consortium name="The Broad Institute Genome Sequencing Center for Infectious Disease"/>
            <person name="Cuomo C."/>
            <person name="Becnel J."/>
            <person name="Sanscrainte N."/>
            <person name="Walker B."/>
            <person name="Young S.K."/>
            <person name="Zeng Q."/>
            <person name="Gargeya S."/>
            <person name="Fitzgerald M."/>
            <person name="Haas B."/>
            <person name="Abouelleil A."/>
            <person name="Alvarado L."/>
            <person name="Arachchi H.M."/>
            <person name="Berlin A.M."/>
            <person name="Chapman S.B."/>
            <person name="Dewar J."/>
            <person name="Goldberg J."/>
            <person name="Griggs A."/>
            <person name="Gujja S."/>
            <person name="Hansen M."/>
            <person name="Howarth C."/>
            <person name="Imamovic A."/>
            <person name="Larimer J."/>
            <person name="McCowan C."/>
            <person name="Murphy C."/>
            <person name="Neiman D."/>
            <person name="Pearson M."/>
            <person name="Priest M."/>
            <person name="Roberts A."/>
            <person name="Saif S."/>
            <person name="Shea T."/>
            <person name="Sisk P."/>
            <person name="Sykes S."/>
            <person name="Wortman J."/>
            <person name="Nusbaum C."/>
            <person name="Birren B."/>
        </authorList>
    </citation>
    <scope>NUCLEOTIDE SEQUENCE [LARGE SCALE GENOMIC DNA]</scope>
    <source>
        <strain evidence="1 2">PRA339</strain>
    </source>
</reference>
<dbReference type="HOGENOM" id="CLU_091932_0_0_1"/>
<sequence>MNLYHLIIKKMLLNKINSLKDKININKTGESTCTNAIISQNIIPSKNRIIEHKNAEKYSQSENNNIIYALSLNDKIVTKNGQKCVQRDPRKRRRKHFICKSSSDINLNLFTLTRKEFFNKFIPIADNFRIKENLNIHRMILSLKRNLLRSYNLIKDNSLVQINYDVNNFYFKHWNDLGEYHERLLSIKNDLIYYTNKMTINDGLMDRIIILDIFNAFILLLTSAKHFASKFYSLVTIESNSIINDYLFSIENDLVRSKLINRLNQ</sequence>
<dbReference type="AlphaFoldDB" id="A0A059EXJ2"/>
<dbReference type="OrthoDB" id="10313789at2759"/>
<evidence type="ECO:0000313" key="2">
    <source>
        <dbReference type="Proteomes" id="UP000030655"/>
    </source>
</evidence>
<proteinExistence type="predicted"/>
<gene>
    <name evidence="1" type="ORF">H312_02981</name>
</gene>
<feature type="non-terminal residue" evidence="1">
    <location>
        <position position="265"/>
    </location>
</feature>